<dbReference type="InterPro" id="IPR001766">
    <property type="entry name" value="Fork_head_dom"/>
</dbReference>
<accession>A0A8K1LLY1</accession>
<dbReference type="Gene3D" id="1.10.10.10">
    <property type="entry name" value="Winged helix-like DNA-binding domain superfamily/Winged helix DNA-binding domain"/>
    <property type="match status" value="1"/>
</dbReference>
<gene>
    <name evidence="9" type="ORF">HGM15179_008033</name>
</gene>
<keyword evidence="2" id="KW-0805">Transcription regulation</keyword>
<dbReference type="PANTHER" id="PTHR11829">
    <property type="entry name" value="FORKHEAD BOX PROTEIN"/>
    <property type="match status" value="1"/>
</dbReference>
<evidence type="ECO:0000256" key="1">
    <source>
        <dbReference type="ARBA" id="ARBA00004123"/>
    </source>
</evidence>
<keyword evidence="10" id="KW-1185">Reference proteome</keyword>
<dbReference type="PROSITE" id="PS00658">
    <property type="entry name" value="FORK_HEAD_2"/>
    <property type="match status" value="1"/>
</dbReference>
<evidence type="ECO:0000256" key="4">
    <source>
        <dbReference type="ARBA" id="ARBA00023163"/>
    </source>
</evidence>
<dbReference type="SUPFAM" id="SSF46785">
    <property type="entry name" value="Winged helix' DNA-binding domain"/>
    <property type="match status" value="1"/>
</dbReference>
<feature type="domain" description="Fork-head" evidence="8">
    <location>
        <begin position="1"/>
        <end position="119"/>
    </location>
</feature>
<dbReference type="PROSITE" id="PS50039">
    <property type="entry name" value="FORK_HEAD_3"/>
    <property type="match status" value="1"/>
</dbReference>
<dbReference type="Pfam" id="PF00250">
    <property type="entry name" value="Forkhead"/>
    <property type="match status" value="1"/>
</dbReference>
<sequence length="164" mass="17781">MAIHSAPGRRRTLSQIYQFVAENFPFYRRGRAGWQNSIRHNLSLNDCFRKVPRGHDEPGKARGDGRGGHGAMLGAGMERCAHSGAATPLLLSAGKGSYWTLDPNYEKMFDNGNFRRRRRRRAEAAGAAEGAGDSAGDQRVTVPPPPEATARCGHARPGLLGTPS</sequence>
<feature type="region of interest" description="Disordered" evidence="7">
    <location>
        <begin position="120"/>
        <end position="164"/>
    </location>
</feature>
<dbReference type="GO" id="GO:0000981">
    <property type="term" value="F:DNA-binding transcription factor activity, RNA polymerase II-specific"/>
    <property type="evidence" value="ECO:0007669"/>
    <property type="project" value="TreeGrafter"/>
</dbReference>
<dbReference type="InterPro" id="IPR036388">
    <property type="entry name" value="WH-like_DNA-bd_sf"/>
</dbReference>
<keyword evidence="3 6" id="KW-0238">DNA-binding</keyword>
<dbReference type="SMART" id="SM00339">
    <property type="entry name" value="FH"/>
    <property type="match status" value="1"/>
</dbReference>
<evidence type="ECO:0000256" key="3">
    <source>
        <dbReference type="ARBA" id="ARBA00023125"/>
    </source>
</evidence>
<evidence type="ECO:0000313" key="9">
    <source>
        <dbReference type="EMBL" id="TRZ19085.1"/>
    </source>
</evidence>
<evidence type="ECO:0000313" key="10">
    <source>
        <dbReference type="Proteomes" id="UP000796761"/>
    </source>
</evidence>
<dbReference type="InterPro" id="IPR030456">
    <property type="entry name" value="TF_fork_head_CS_2"/>
</dbReference>
<name>A0A8K1LLY1_9PASS</name>
<feature type="DNA-binding region" description="Fork-head" evidence="6">
    <location>
        <begin position="1"/>
        <end position="119"/>
    </location>
</feature>
<dbReference type="OrthoDB" id="5402974at2759"/>
<dbReference type="InterPro" id="IPR050211">
    <property type="entry name" value="FOX_domain-containing"/>
</dbReference>
<dbReference type="GO" id="GO:0009653">
    <property type="term" value="P:anatomical structure morphogenesis"/>
    <property type="evidence" value="ECO:0007669"/>
    <property type="project" value="TreeGrafter"/>
</dbReference>
<dbReference type="GO" id="GO:0005634">
    <property type="term" value="C:nucleus"/>
    <property type="evidence" value="ECO:0007669"/>
    <property type="project" value="UniProtKB-SubCell"/>
</dbReference>
<organism evidence="9 10">
    <name type="scientific">Zosterops borbonicus</name>
    <dbReference type="NCBI Taxonomy" id="364589"/>
    <lineage>
        <taxon>Eukaryota</taxon>
        <taxon>Metazoa</taxon>
        <taxon>Chordata</taxon>
        <taxon>Craniata</taxon>
        <taxon>Vertebrata</taxon>
        <taxon>Euteleostomi</taxon>
        <taxon>Archelosauria</taxon>
        <taxon>Archosauria</taxon>
        <taxon>Dinosauria</taxon>
        <taxon>Saurischia</taxon>
        <taxon>Theropoda</taxon>
        <taxon>Coelurosauria</taxon>
        <taxon>Aves</taxon>
        <taxon>Neognathae</taxon>
        <taxon>Neoaves</taxon>
        <taxon>Telluraves</taxon>
        <taxon>Australaves</taxon>
        <taxon>Passeriformes</taxon>
        <taxon>Sylvioidea</taxon>
        <taxon>Zosteropidae</taxon>
        <taxon>Zosterops</taxon>
    </lineage>
</organism>
<dbReference type="PANTHER" id="PTHR11829:SF310">
    <property type="entry name" value="FORKHEAD BOX PROTEIN I3"/>
    <property type="match status" value="1"/>
</dbReference>
<dbReference type="EMBL" id="SWJQ01000196">
    <property type="protein sequence ID" value="TRZ19085.1"/>
    <property type="molecule type" value="Genomic_DNA"/>
</dbReference>
<evidence type="ECO:0000256" key="6">
    <source>
        <dbReference type="PROSITE-ProRule" id="PRU00089"/>
    </source>
</evidence>
<protein>
    <recommendedName>
        <fullName evidence="8">Fork-head domain-containing protein</fullName>
    </recommendedName>
</protein>
<dbReference type="Proteomes" id="UP000796761">
    <property type="component" value="Unassembled WGS sequence"/>
</dbReference>
<comment type="caution">
    <text evidence="9">The sequence shown here is derived from an EMBL/GenBank/DDBJ whole genome shotgun (WGS) entry which is preliminary data.</text>
</comment>
<comment type="subcellular location">
    <subcellularLocation>
        <location evidence="1 6">Nucleus</location>
    </subcellularLocation>
</comment>
<evidence type="ECO:0000256" key="7">
    <source>
        <dbReference type="SAM" id="MobiDB-lite"/>
    </source>
</evidence>
<dbReference type="GO" id="GO:0000978">
    <property type="term" value="F:RNA polymerase II cis-regulatory region sequence-specific DNA binding"/>
    <property type="evidence" value="ECO:0007669"/>
    <property type="project" value="TreeGrafter"/>
</dbReference>
<dbReference type="PRINTS" id="PR00053">
    <property type="entry name" value="FORKHEAD"/>
</dbReference>
<dbReference type="InterPro" id="IPR036390">
    <property type="entry name" value="WH_DNA-bd_sf"/>
</dbReference>
<keyword evidence="5 6" id="KW-0539">Nucleus</keyword>
<keyword evidence="4" id="KW-0804">Transcription</keyword>
<reference evidence="9" key="1">
    <citation type="submission" date="2019-04" db="EMBL/GenBank/DDBJ databases">
        <title>Genome assembly of Zosterops borbonicus 15179.</title>
        <authorList>
            <person name="Leroy T."/>
            <person name="Anselmetti Y."/>
            <person name="Tilak M.-K."/>
            <person name="Nabholz B."/>
        </authorList>
    </citation>
    <scope>NUCLEOTIDE SEQUENCE</scope>
    <source>
        <strain evidence="9">HGM_15179</strain>
        <tissue evidence="9">Muscle</tissue>
    </source>
</reference>
<evidence type="ECO:0000259" key="8">
    <source>
        <dbReference type="PROSITE" id="PS50039"/>
    </source>
</evidence>
<evidence type="ECO:0000256" key="5">
    <source>
        <dbReference type="ARBA" id="ARBA00023242"/>
    </source>
</evidence>
<dbReference type="GO" id="GO:0030154">
    <property type="term" value="P:cell differentiation"/>
    <property type="evidence" value="ECO:0007669"/>
    <property type="project" value="TreeGrafter"/>
</dbReference>
<proteinExistence type="predicted"/>
<evidence type="ECO:0000256" key="2">
    <source>
        <dbReference type="ARBA" id="ARBA00023015"/>
    </source>
</evidence>
<dbReference type="AlphaFoldDB" id="A0A8K1LLY1"/>